<proteinExistence type="predicted"/>
<sequence length="145" mass="17663">MASRMTREVKRLRKINPYNSEKTSTDYRFYNLFYQDFYELVILGKITIEAQWVDWNHMERENDPLFKEIISACENKKIKKLMGFNNHWNRELIAQFYSTVFFGSLDGERAIFWMTEGQVYRIKFKQFARLFGLDRNDINRPKIHL</sequence>
<dbReference type="AlphaFoldDB" id="A0A3L6PQ94"/>
<accession>A0A3L6PQ94</accession>
<organism evidence="1 2">
    <name type="scientific">Panicum miliaceum</name>
    <name type="common">Proso millet</name>
    <name type="synonym">Broomcorn millet</name>
    <dbReference type="NCBI Taxonomy" id="4540"/>
    <lineage>
        <taxon>Eukaryota</taxon>
        <taxon>Viridiplantae</taxon>
        <taxon>Streptophyta</taxon>
        <taxon>Embryophyta</taxon>
        <taxon>Tracheophyta</taxon>
        <taxon>Spermatophyta</taxon>
        <taxon>Magnoliopsida</taxon>
        <taxon>Liliopsida</taxon>
        <taxon>Poales</taxon>
        <taxon>Poaceae</taxon>
        <taxon>PACMAD clade</taxon>
        <taxon>Panicoideae</taxon>
        <taxon>Panicodae</taxon>
        <taxon>Paniceae</taxon>
        <taxon>Panicinae</taxon>
        <taxon>Panicum</taxon>
        <taxon>Panicum sect. Panicum</taxon>
    </lineage>
</organism>
<dbReference type="Proteomes" id="UP000275267">
    <property type="component" value="Unassembled WGS sequence"/>
</dbReference>
<gene>
    <name evidence="1" type="ORF">C2845_PM14G09040</name>
</gene>
<dbReference type="EMBL" id="PQIB02000016">
    <property type="protein sequence ID" value="RLM62004.1"/>
    <property type="molecule type" value="Genomic_DNA"/>
</dbReference>
<evidence type="ECO:0000313" key="1">
    <source>
        <dbReference type="EMBL" id="RLM62004.1"/>
    </source>
</evidence>
<keyword evidence="2" id="KW-1185">Reference proteome</keyword>
<dbReference type="STRING" id="4540.A0A3L6PQ94"/>
<comment type="caution">
    <text evidence="1">The sequence shown here is derived from an EMBL/GenBank/DDBJ whole genome shotgun (WGS) entry which is preliminary data.</text>
</comment>
<name>A0A3L6PQ94_PANMI</name>
<evidence type="ECO:0000313" key="2">
    <source>
        <dbReference type="Proteomes" id="UP000275267"/>
    </source>
</evidence>
<protein>
    <submittedName>
        <fullName evidence="1">Copia-like retroelement</fullName>
    </submittedName>
</protein>
<reference evidence="2" key="1">
    <citation type="journal article" date="2019" name="Nat. Commun.">
        <title>The genome of broomcorn millet.</title>
        <authorList>
            <person name="Zou C."/>
            <person name="Miki D."/>
            <person name="Li D."/>
            <person name="Tang Q."/>
            <person name="Xiao L."/>
            <person name="Rajput S."/>
            <person name="Deng P."/>
            <person name="Jia W."/>
            <person name="Huang R."/>
            <person name="Zhang M."/>
            <person name="Sun Y."/>
            <person name="Hu J."/>
            <person name="Fu X."/>
            <person name="Schnable P.S."/>
            <person name="Li F."/>
            <person name="Zhang H."/>
            <person name="Feng B."/>
            <person name="Zhu X."/>
            <person name="Liu R."/>
            <person name="Schnable J.C."/>
            <person name="Zhu J.-K."/>
            <person name="Zhang H."/>
        </authorList>
    </citation>
    <scope>NUCLEOTIDE SEQUENCE [LARGE SCALE GENOMIC DNA]</scope>
</reference>